<keyword evidence="3" id="KW-1185">Reference proteome</keyword>
<accession>A0A2U1MP00</accession>
<dbReference type="STRING" id="35608.A0A2U1MP00"/>
<proteinExistence type="predicted"/>
<dbReference type="AlphaFoldDB" id="A0A2U1MP00"/>
<name>A0A2U1MP00_ARTAN</name>
<reference evidence="2 3" key="1">
    <citation type="journal article" date="2018" name="Mol. Plant">
        <title>The genome of Artemisia annua provides insight into the evolution of Asteraceae family and artemisinin biosynthesis.</title>
        <authorList>
            <person name="Shen Q."/>
            <person name="Zhang L."/>
            <person name="Liao Z."/>
            <person name="Wang S."/>
            <person name="Yan T."/>
            <person name="Shi P."/>
            <person name="Liu M."/>
            <person name="Fu X."/>
            <person name="Pan Q."/>
            <person name="Wang Y."/>
            <person name="Lv Z."/>
            <person name="Lu X."/>
            <person name="Zhang F."/>
            <person name="Jiang W."/>
            <person name="Ma Y."/>
            <person name="Chen M."/>
            <person name="Hao X."/>
            <person name="Li L."/>
            <person name="Tang Y."/>
            <person name="Lv G."/>
            <person name="Zhou Y."/>
            <person name="Sun X."/>
            <person name="Brodelius P.E."/>
            <person name="Rose J.K.C."/>
            <person name="Tang K."/>
        </authorList>
    </citation>
    <scope>NUCLEOTIDE SEQUENCE [LARGE SCALE GENOMIC DNA]</scope>
    <source>
        <strain evidence="3">cv. Huhao1</strain>
        <tissue evidence="2">Leaf</tissue>
    </source>
</reference>
<feature type="region of interest" description="Disordered" evidence="1">
    <location>
        <begin position="136"/>
        <end position="173"/>
    </location>
</feature>
<comment type="caution">
    <text evidence="2">The sequence shown here is derived from an EMBL/GenBank/DDBJ whole genome shotgun (WGS) entry which is preliminary data.</text>
</comment>
<feature type="compositionally biased region" description="Low complexity" evidence="1">
    <location>
        <begin position="137"/>
        <end position="167"/>
    </location>
</feature>
<protein>
    <submittedName>
        <fullName evidence="2">Zinc finger, RanBP2-type</fullName>
    </submittedName>
</protein>
<evidence type="ECO:0000313" key="2">
    <source>
        <dbReference type="EMBL" id="PWA62995.1"/>
    </source>
</evidence>
<organism evidence="2 3">
    <name type="scientific">Artemisia annua</name>
    <name type="common">Sweet wormwood</name>
    <dbReference type="NCBI Taxonomy" id="35608"/>
    <lineage>
        <taxon>Eukaryota</taxon>
        <taxon>Viridiplantae</taxon>
        <taxon>Streptophyta</taxon>
        <taxon>Embryophyta</taxon>
        <taxon>Tracheophyta</taxon>
        <taxon>Spermatophyta</taxon>
        <taxon>Magnoliopsida</taxon>
        <taxon>eudicotyledons</taxon>
        <taxon>Gunneridae</taxon>
        <taxon>Pentapetalae</taxon>
        <taxon>asterids</taxon>
        <taxon>campanulids</taxon>
        <taxon>Asterales</taxon>
        <taxon>Asteraceae</taxon>
        <taxon>Asteroideae</taxon>
        <taxon>Anthemideae</taxon>
        <taxon>Artemisiinae</taxon>
        <taxon>Artemisia</taxon>
    </lineage>
</organism>
<dbReference type="Proteomes" id="UP000245207">
    <property type="component" value="Unassembled WGS sequence"/>
</dbReference>
<evidence type="ECO:0000313" key="3">
    <source>
        <dbReference type="Proteomes" id="UP000245207"/>
    </source>
</evidence>
<dbReference type="EMBL" id="PKPP01004731">
    <property type="protein sequence ID" value="PWA62995.1"/>
    <property type="molecule type" value="Genomic_DNA"/>
</dbReference>
<dbReference type="Gene3D" id="1.20.120.1750">
    <property type="match status" value="1"/>
</dbReference>
<sequence>MVISLTHKNAAHSQHQKNELLVKQFKTLLQMNNASTLKLAKLNVLQNIPETELELILEAWMQLLQMNNASTLKLAKLNVLQNIPETELELILEAWMQIVECRRVLKWTYAYGITRNYFENLVRVLENGLSGVNTNVEASSETSSSTTAAAGTSKPKGVKGKGPTKCGASSRTDDCTCEWCTYENPKTATECGIDYRNY</sequence>
<evidence type="ECO:0000256" key="1">
    <source>
        <dbReference type="SAM" id="MobiDB-lite"/>
    </source>
</evidence>
<gene>
    <name evidence="2" type="ORF">CTI12_AA358770</name>
</gene>
<dbReference type="OrthoDB" id="1739067at2759"/>